<sequence>MSQKLKQSFKTVSVALGGLLLGAAVEWYRLGQPSKAHSVTLKNQVPTLFIHGYAGNRFSSGSMIKRFERYGWGQKSTVIVIKADGTLKITGDPNVPGGFIQVLFDNNRMSVMHQTDWLWRLMSTLKNEYSIERVNILAHSMGGVTVLNYLSKFGISDRVPHVEKVVTLGVPFNDLEVGKDGKEIEYRPLTPNGPSVMTPLFKNIKKHRYIISPTTKFLNIAGDLNNGTHSDGSVSLDSVLSLRYLLVKQAYREIIVTDEKAGHFKLHENRMIDEKIGCFLFGSQAKKAFEKSETKYCF</sequence>
<evidence type="ECO:0000313" key="2">
    <source>
        <dbReference type="Proteomes" id="UP001565236"/>
    </source>
</evidence>
<reference evidence="1 2" key="1">
    <citation type="submission" date="2024-03" db="EMBL/GenBank/DDBJ databases">
        <title>Mouse gut bacterial collection (mGBC) of GemPharmatech.</title>
        <authorList>
            <person name="He Y."/>
            <person name="Dong L."/>
            <person name="Wu D."/>
            <person name="Gao X."/>
            <person name="Lin Z."/>
        </authorList>
    </citation>
    <scope>NUCLEOTIDE SEQUENCE [LARGE SCALE GENOMIC DNA]</scope>
    <source>
        <strain evidence="1 2">15-30</strain>
    </source>
</reference>
<accession>A0ABV4DPW0</accession>
<dbReference type="InterPro" id="IPR029058">
    <property type="entry name" value="AB_hydrolase_fold"/>
</dbReference>
<dbReference type="SUPFAM" id="SSF53474">
    <property type="entry name" value="alpha/beta-Hydrolases"/>
    <property type="match status" value="1"/>
</dbReference>
<dbReference type="InterPro" id="IPR010315">
    <property type="entry name" value="DUF915_hydro-like"/>
</dbReference>
<comment type="caution">
    <text evidence="1">The sequence shown here is derived from an EMBL/GenBank/DDBJ whole genome shotgun (WGS) entry which is preliminary data.</text>
</comment>
<name>A0ABV4DPW0_9LACO</name>
<organism evidence="1 2">
    <name type="scientific">Ligilactobacillus faecis</name>
    <dbReference type="NCBI Taxonomy" id="762833"/>
    <lineage>
        <taxon>Bacteria</taxon>
        <taxon>Bacillati</taxon>
        <taxon>Bacillota</taxon>
        <taxon>Bacilli</taxon>
        <taxon>Lactobacillales</taxon>
        <taxon>Lactobacillaceae</taxon>
        <taxon>Ligilactobacillus</taxon>
    </lineage>
</organism>
<dbReference type="Gene3D" id="3.40.50.1820">
    <property type="entry name" value="alpha/beta hydrolase"/>
    <property type="match status" value="1"/>
</dbReference>
<keyword evidence="2" id="KW-1185">Reference proteome</keyword>
<keyword evidence="1" id="KW-0378">Hydrolase</keyword>
<dbReference type="Proteomes" id="UP001565236">
    <property type="component" value="Unassembled WGS sequence"/>
</dbReference>
<evidence type="ECO:0000313" key="1">
    <source>
        <dbReference type="EMBL" id="MEY8661918.1"/>
    </source>
</evidence>
<dbReference type="EMBL" id="JBCLUF010000008">
    <property type="protein sequence ID" value="MEY8661918.1"/>
    <property type="molecule type" value="Genomic_DNA"/>
</dbReference>
<gene>
    <name evidence="1" type="ORF">AALT52_03275</name>
</gene>
<proteinExistence type="predicted"/>
<dbReference type="Pfam" id="PF06028">
    <property type="entry name" value="DUF915"/>
    <property type="match status" value="1"/>
</dbReference>
<dbReference type="GO" id="GO:0016787">
    <property type="term" value="F:hydrolase activity"/>
    <property type="evidence" value="ECO:0007669"/>
    <property type="project" value="UniProtKB-KW"/>
</dbReference>
<dbReference type="RefSeq" id="WP_369941131.1">
    <property type="nucleotide sequence ID" value="NZ_JBCLUF010000008.1"/>
</dbReference>
<protein>
    <submittedName>
        <fullName evidence="1">Alpha/beta fold hydrolase</fullName>
    </submittedName>
</protein>